<protein>
    <submittedName>
        <fullName evidence="1">Uncharacterized protein</fullName>
    </submittedName>
</protein>
<proteinExistence type="predicted"/>
<name>A0A8D8X3M7_9HEMI</name>
<organism evidence="1">
    <name type="scientific">Cacopsylla melanoneura</name>
    <dbReference type="NCBI Taxonomy" id="428564"/>
    <lineage>
        <taxon>Eukaryota</taxon>
        <taxon>Metazoa</taxon>
        <taxon>Ecdysozoa</taxon>
        <taxon>Arthropoda</taxon>
        <taxon>Hexapoda</taxon>
        <taxon>Insecta</taxon>
        <taxon>Pterygota</taxon>
        <taxon>Neoptera</taxon>
        <taxon>Paraneoptera</taxon>
        <taxon>Hemiptera</taxon>
        <taxon>Sternorrhyncha</taxon>
        <taxon>Psylloidea</taxon>
        <taxon>Psyllidae</taxon>
        <taxon>Psyllinae</taxon>
        <taxon>Cacopsylla</taxon>
    </lineage>
</organism>
<evidence type="ECO:0000313" key="1">
    <source>
        <dbReference type="EMBL" id="CAG6680644.1"/>
    </source>
</evidence>
<dbReference type="AlphaFoldDB" id="A0A8D8X3M7"/>
<accession>A0A8D8X3M7</accession>
<dbReference type="EMBL" id="HBUF01252923">
    <property type="protein sequence ID" value="CAG6680644.1"/>
    <property type="molecule type" value="Transcribed_RNA"/>
</dbReference>
<sequence>MHCSQFVGFNTAAEDLRASFTPLVCSCDGALHTEFSNFLERLSLVLSEKWKKPFGHVLNWTKIRTQIAVIRAVSLRLRGTREKMRPYSFDDGAGIAYNVEE</sequence>
<reference evidence="1" key="1">
    <citation type="submission" date="2021-05" db="EMBL/GenBank/DDBJ databases">
        <authorList>
            <person name="Alioto T."/>
            <person name="Alioto T."/>
            <person name="Gomez Garrido J."/>
        </authorList>
    </citation>
    <scope>NUCLEOTIDE SEQUENCE</scope>
</reference>